<evidence type="ECO:0000313" key="3">
    <source>
        <dbReference type="Proteomes" id="UP000287969"/>
    </source>
</evidence>
<evidence type="ECO:0000259" key="1">
    <source>
        <dbReference type="Pfam" id="PF12724"/>
    </source>
</evidence>
<sequence length="153" mass="16969">MKALIVYSSFHHFNTKKVAERISAALDGKLIKDVDFDNGMIGDYDLIGFGSGIYAGKYHKNMRNIIENADLKGKNVFVFSTRGGGNTNCNDPAIKSLKEKGANVLGEFSCTGYDTFFIFKLWGGFAKGHPDEEDLKNAEKFAHTISDKFNNIN</sequence>
<dbReference type="InterPro" id="IPR026816">
    <property type="entry name" value="Flavodoxin_dom"/>
</dbReference>
<gene>
    <name evidence="2" type="ORF">EQM13_04115</name>
</gene>
<evidence type="ECO:0000313" key="2">
    <source>
        <dbReference type="EMBL" id="QAT60822.1"/>
    </source>
</evidence>
<name>A0A410Q9Z4_9FIRM</name>
<dbReference type="RefSeq" id="WP_128752027.1">
    <property type="nucleotide sequence ID" value="NZ_CP035282.1"/>
</dbReference>
<dbReference type="GO" id="GO:0070819">
    <property type="term" value="F:menaquinone-dependent protoporphyrinogen oxidase activity"/>
    <property type="evidence" value="ECO:0007669"/>
    <property type="project" value="TreeGrafter"/>
</dbReference>
<dbReference type="Proteomes" id="UP000287969">
    <property type="component" value="Chromosome"/>
</dbReference>
<proteinExistence type="predicted"/>
<dbReference type="PANTHER" id="PTHR38030:SF2">
    <property type="entry name" value="PROTOPORPHYRINOGEN IX DEHYDROGENASE [QUINONE]"/>
    <property type="match status" value="1"/>
</dbReference>
<protein>
    <submittedName>
        <fullName evidence="2">Flavodoxin</fullName>
    </submittedName>
</protein>
<dbReference type="KEGG" id="spoa:EQM13_04115"/>
<dbReference type="EMBL" id="CP035282">
    <property type="protein sequence ID" value="QAT60822.1"/>
    <property type="molecule type" value="Genomic_DNA"/>
</dbReference>
<keyword evidence="3" id="KW-1185">Reference proteome</keyword>
<dbReference type="GO" id="GO:0010181">
    <property type="term" value="F:FMN binding"/>
    <property type="evidence" value="ECO:0007669"/>
    <property type="project" value="TreeGrafter"/>
</dbReference>
<reference evidence="3" key="1">
    <citation type="submission" date="2019-01" db="EMBL/GenBank/DDBJ databases">
        <title>Draft genomes of a novel of Sporanaerobacter strains.</title>
        <authorList>
            <person name="Ma S."/>
        </authorList>
    </citation>
    <scope>NUCLEOTIDE SEQUENCE [LARGE SCALE GENOMIC DNA]</scope>
    <source>
        <strain evidence="3">NJN-17</strain>
    </source>
</reference>
<dbReference type="AlphaFoldDB" id="A0A410Q9Z4"/>
<dbReference type="SUPFAM" id="SSF52218">
    <property type="entry name" value="Flavoproteins"/>
    <property type="match status" value="1"/>
</dbReference>
<dbReference type="InterPro" id="IPR029039">
    <property type="entry name" value="Flavoprotein-like_sf"/>
</dbReference>
<dbReference type="OrthoDB" id="4564047at2"/>
<dbReference type="Gene3D" id="3.40.50.360">
    <property type="match status" value="1"/>
</dbReference>
<accession>A0A410Q9Z4</accession>
<dbReference type="GO" id="GO:0006783">
    <property type="term" value="P:heme biosynthetic process"/>
    <property type="evidence" value="ECO:0007669"/>
    <property type="project" value="TreeGrafter"/>
</dbReference>
<dbReference type="Pfam" id="PF12724">
    <property type="entry name" value="Flavodoxin_5"/>
    <property type="match status" value="1"/>
</dbReference>
<dbReference type="PANTHER" id="PTHR38030">
    <property type="entry name" value="PROTOPORPHYRINOGEN IX DEHYDROGENASE [MENAQUINONE]"/>
    <property type="match status" value="1"/>
</dbReference>
<feature type="domain" description="Flavodoxin" evidence="1">
    <location>
        <begin position="4"/>
        <end position="101"/>
    </location>
</feature>
<organism evidence="2 3">
    <name type="scientific">Acidilutibacter cellobiosedens</name>
    <dbReference type="NCBI Taxonomy" id="2507161"/>
    <lineage>
        <taxon>Bacteria</taxon>
        <taxon>Bacillati</taxon>
        <taxon>Bacillota</taxon>
        <taxon>Tissierellia</taxon>
        <taxon>Tissierellales</taxon>
        <taxon>Acidilutibacteraceae</taxon>
        <taxon>Acidilutibacter</taxon>
    </lineage>
</organism>
<dbReference type="InterPro" id="IPR052200">
    <property type="entry name" value="Protoporphyrinogen_IX_DH"/>
</dbReference>